<name>A0A069A7E9_CLODI</name>
<dbReference type="GO" id="GO:0016020">
    <property type="term" value="C:membrane"/>
    <property type="evidence" value="ECO:0007669"/>
    <property type="project" value="InterPro"/>
</dbReference>
<dbReference type="GO" id="GO:0009401">
    <property type="term" value="P:phosphoenolpyruvate-dependent sugar phosphotransferase system"/>
    <property type="evidence" value="ECO:0007669"/>
    <property type="project" value="UniProtKB-KW"/>
</dbReference>
<dbReference type="GO" id="GO:0008982">
    <property type="term" value="F:protein-N(PI)-phosphohistidine-sugar phosphotransferase activity"/>
    <property type="evidence" value="ECO:0007669"/>
    <property type="project" value="InterPro"/>
</dbReference>
<evidence type="ECO:0000313" key="9">
    <source>
        <dbReference type="EMBL" id="CDT33816.1"/>
    </source>
</evidence>
<reference evidence="7" key="1">
    <citation type="submission" date="2014-07" db="EMBL/GenBank/DDBJ databases">
        <authorList>
            <person name="Monot Marc"/>
        </authorList>
    </citation>
    <scope>NUCLEOTIDE SEQUENCE</scope>
    <source>
        <strain evidence="9">7032989</strain>
        <strain evidence="8">7032994</strain>
    </source>
</reference>
<evidence type="ECO:0000259" key="6">
    <source>
        <dbReference type="PROSITE" id="PS51094"/>
    </source>
</evidence>
<dbReference type="InterPro" id="IPR016152">
    <property type="entry name" value="PTrfase/Anion_transptr"/>
</dbReference>
<accession>A0A069A7E9</accession>
<dbReference type="RefSeq" id="WP_021366851.1">
    <property type="nucleotide sequence ID" value="NZ_BBYB01000182.1"/>
</dbReference>
<dbReference type="NCBIfam" id="TIGR00848">
    <property type="entry name" value="fruA"/>
    <property type="match status" value="1"/>
</dbReference>
<feature type="domain" description="PTS EIIA type-2" evidence="6">
    <location>
        <begin position="4"/>
        <end position="148"/>
    </location>
</feature>
<keyword evidence="3" id="KW-0762">Sugar transport</keyword>
<dbReference type="GO" id="GO:0030295">
    <property type="term" value="F:protein kinase activator activity"/>
    <property type="evidence" value="ECO:0007669"/>
    <property type="project" value="TreeGrafter"/>
</dbReference>
<dbReference type="AlphaFoldDB" id="A0A069A7E9"/>
<keyword evidence="4" id="KW-0808">Transferase</keyword>
<organism evidence="7">
    <name type="scientific">Clostridioides difficile</name>
    <name type="common">Peptoclostridium difficile</name>
    <dbReference type="NCBI Taxonomy" id="1496"/>
    <lineage>
        <taxon>Bacteria</taxon>
        <taxon>Bacillati</taxon>
        <taxon>Bacillota</taxon>
        <taxon>Clostridia</taxon>
        <taxon>Peptostreptococcales</taxon>
        <taxon>Peptostreptococcaceae</taxon>
        <taxon>Clostridioides</taxon>
    </lineage>
</organism>
<dbReference type="CDD" id="cd00211">
    <property type="entry name" value="PTS_IIA_fru"/>
    <property type="match status" value="1"/>
</dbReference>
<sequence length="151" mass="16949">MGTNIFNKEYVFLNVDAKSKVEVLKFISKKAKDLNLAEDESVVYEGLMAREEQFTTNLGESIAIPHTKNDAIENPAVVVLKFNEDVVWNEGEDKVKLAISLLMPGKSKENIHLKLLSSLSRKLINKEFKDSLLKSDNVEEISNLINEALGL</sequence>
<dbReference type="PANTHER" id="PTHR47738:SF1">
    <property type="entry name" value="NITROGEN REGULATORY PROTEIN"/>
    <property type="match status" value="1"/>
</dbReference>
<evidence type="ECO:0000256" key="5">
    <source>
        <dbReference type="ARBA" id="ARBA00022683"/>
    </source>
</evidence>
<evidence type="ECO:0000256" key="1">
    <source>
        <dbReference type="ARBA" id="ARBA00022448"/>
    </source>
</evidence>
<proteinExistence type="predicted"/>
<keyword evidence="5" id="KW-0598">Phosphotransferase system</keyword>
<dbReference type="PROSITE" id="PS51094">
    <property type="entry name" value="PTS_EIIA_TYPE_2"/>
    <property type="match status" value="1"/>
</dbReference>
<gene>
    <name evidence="9" type="ORF">BN1095_440039</name>
    <name evidence="7" type="ORF">BN1096_520214</name>
    <name evidence="8" type="ORF">BN1097_680189</name>
</gene>
<dbReference type="InterPro" id="IPR004715">
    <property type="entry name" value="PTS_IIA_fruc"/>
</dbReference>
<evidence type="ECO:0000313" key="7">
    <source>
        <dbReference type="EMBL" id="CDS85308.1"/>
    </source>
</evidence>
<dbReference type="Pfam" id="PF00359">
    <property type="entry name" value="PTS_EIIA_2"/>
    <property type="match status" value="1"/>
</dbReference>
<dbReference type="InterPro" id="IPR002178">
    <property type="entry name" value="PTS_EIIA_type-2_dom"/>
</dbReference>
<evidence type="ECO:0000256" key="3">
    <source>
        <dbReference type="ARBA" id="ARBA00022597"/>
    </source>
</evidence>
<dbReference type="PANTHER" id="PTHR47738">
    <property type="entry name" value="PTS SYSTEM FRUCTOSE-LIKE EIIA COMPONENT-RELATED"/>
    <property type="match status" value="1"/>
</dbReference>
<keyword evidence="2" id="KW-0597">Phosphoprotein</keyword>
<dbReference type="InterPro" id="IPR051541">
    <property type="entry name" value="PTS_SugarTrans_NitroReg"/>
</dbReference>
<dbReference type="EMBL" id="LK932407">
    <property type="protein sequence ID" value="CDS88737.1"/>
    <property type="molecule type" value="Genomic_DNA"/>
</dbReference>
<evidence type="ECO:0000313" key="8">
    <source>
        <dbReference type="EMBL" id="CDS88737.1"/>
    </source>
</evidence>
<dbReference type="SUPFAM" id="SSF55804">
    <property type="entry name" value="Phoshotransferase/anion transport protein"/>
    <property type="match status" value="1"/>
</dbReference>
<evidence type="ECO:0000256" key="2">
    <source>
        <dbReference type="ARBA" id="ARBA00022553"/>
    </source>
</evidence>
<dbReference type="EMBL" id="LK932505">
    <property type="protein sequence ID" value="CDS85308.1"/>
    <property type="molecule type" value="Genomic_DNA"/>
</dbReference>
<dbReference type="Gene3D" id="3.40.930.10">
    <property type="entry name" value="Mannitol-specific EII, Chain A"/>
    <property type="match status" value="1"/>
</dbReference>
<evidence type="ECO:0000256" key="4">
    <source>
        <dbReference type="ARBA" id="ARBA00022679"/>
    </source>
</evidence>
<dbReference type="EMBL" id="LK933116">
    <property type="protein sequence ID" value="CDT33816.1"/>
    <property type="molecule type" value="Genomic_DNA"/>
</dbReference>
<keyword evidence="1" id="KW-0813">Transport</keyword>
<protein>
    <submittedName>
        <fullName evidence="7">PTS system, fructose-like IIA component</fullName>
    </submittedName>
    <submittedName>
        <fullName evidence="8">Pts system, IIa component</fullName>
    </submittedName>
</protein>